<evidence type="ECO:0000313" key="8">
    <source>
        <dbReference type="EnsemblPlants" id="TraesCS2A02G468100.1"/>
    </source>
</evidence>
<dbReference type="Gramene" id="TraesCAD_scaffold_007351_01G000100.1">
    <property type="protein sequence ID" value="TraesCAD_scaffold_007351_01G000100.1"/>
    <property type="gene ID" value="TraesCAD_scaffold_007351_01G000100"/>
</dbReference>
<dbReference type="AlphaFoldDB" id="A0A3B6B4N8"/>
<name>A0A3B6B4N8_WHEAT</name>
<evidence type="ECO:0000256" key="1">
    <source>
        <dbReference type="ARBA" id="ARBA00022723"/>
    </source>
</evidence>
<evidence type="ECO:0000313" key="9">
    <source>
        <dbReference type="Proteomes" id="UP000019116"/>
    </source>
</evidence>
<dbReference type="Proteomes" id="UP000019116">
    <property type="component" value="Chromosome 2A"/>
</dbReference>
<dbReference type="Gramene" id="TraesCS2A02G468100.1">
    <property type="protein sequence ID" value="TraesCS2A02G468100.1"/>
    <property type="gene ID" value="TraesCS2A02G468100"/>
</dbReference>
<dbReference type="PROSITE" id="PS51999">
    <property type="entry name" value="ZF_GRF"/>
    <property type="match status" value="1"/>
</dbReference>
<protein>
    <recommendedName>
        <fullName evidence="7">GRF-type domain-containing protein</fullName>
    </recommendedName>
</protein>
<dbReference type="GO" id="GO:0008270">
    <property type="term" value="F:zinc ion binding"/>
    <property type="evidence" value="ECO:0007669"/>
    <property type="project" value="UniProtKB-KW"/>
</dbReference>
<accession>A0A3B6B4N8</accession>
<reference evidence="8" key="2">
    <citation type="submission" date="2018-10" db="UniProtKB">
        <authorList>
            <consortium name="EnsemblPlants"/>
        </authorList>
    </citation>
    <scope>IDENTIFICATION</scope>
</reference>
<sequence length="240" mass="27754">MVFEDESSDDLSSREISSSDDGMHYQVSARARIPASIEDQDYNGLENAPEGLCVEHRLQTERRVAFESFETGRRFLVCAQPQSQNCGFLAWVDPEWPPTMQNALLKLWEMFEDSRHARRKDNLESSLTIHHLKEERRNVVANYDNLVEDVHQLLNAQEDRVLDLNYVQAKEKRAEVASASTMAGMKNEMEKKEAENLKLKEKYKVMMNLLEAQGSVIRNLKMNHLKEKEKLTEGNNNLKI</sequence>
<evidence type="ECO:0000259" key="7">
    <source>
        <dbReference type="PROSITE" id="PS51999"/>
    </source>
</evidence>
<keyword evidence="1" id="KW-0479">Metal-binding</keyword>
<keyword evidence="5" id="KW-0175">Coiled coil</keyword>
<reference evidence="8" key="1">
    <citation type="submission" date="2018-08" db="EMBL/GenBank/DDBJ databases">
        <authorList>
            <person name="Rossello M."/>
        </authorList>
    </citation>
    <scope>NUCLEOTIDE SEQUENCE [LARGE SCALE GENOMIC DNA]</scope>
    <source>
        <strain evidence="8">cv. Chinese Spring</strain>
    </source>
</reference>
<evidence type="ECO:0000256" key="5">
    <source>
        <dbReference type="SAM" id="Coils"/>
    </source>
</evidence>
<feature type="coiled-coil region" evidence="5">
    <location>
        <begin position="182"/>
        <end position="209"/>
    </location>
</feature>
<keyword evidence="9" id="KW-1185">Reference proteome</keyword>
<dbReference type="Gramene" id="TraesCS2A03G1101000.1">
    <property type="protein sequence ID" value="TraesCS2A03G1101000.1.CDS"/>
    <property type="gene ID" value="TraesCS2A03G1101000"/>
</dbReference>
<dbReference type="OrthoDB" id="626005at2759"/>
<keyword evidence="3" id="KW-0862">Zinc</keyword>
<dbReference type="PANTHER" id="PTHR35163">
    <property type="entry name" value="OS02G0467300 PROTEIN"/>
    <property type="match status" value="1"/>
</dbReference>
<dbReference type="Gramene" id="TraesNOR2A03G00788410.1">
    <property type="protein sequence ID" value="TraesNOR2A03G00788410.1"/>
    <property type="gene ID" value="TraesNOR2A03G00788410"/>
</dbReference>
<evidence type="ECO:0000256" key="4">
    <source>
        <dbReference type="PROSITE-ProRule" id="PRU01343"/>
    </source>
</evidence>
<organism evidence="8">
    <name type="scientific">Triticum aestivum</name>
    <name type="common">Wheat</name>
    <dbReference type="NCBI Taxonomy" id="4565"/>
    <lineage>
        <taxon>Eukaryota</taxon>
        <taxon>Viridiplantae</taxon>
        <taxon>Streptophyta</taxon>
        <taxon>Embryophyta</taxon>
        <taxon>Tracheophyta</taxon>
        <taxon>Spermatophyta</taxon>
        <taxon>Magnoliopsida</taxon>
        <taxon>Liliopsida</taxon>
        <taxon>Poales</taxon>
        <taxon>Poaceae</taxon>
        <taxon>BOP clade</taxon>
        <taxon>Pooideae</taxon>
        <taxon>Triticodae</taxon>
        <taxon>Triticeae</taxon>
        <taxon>Triticinae</taxon>
        <taxon>Triticum</taxon>
    </lineage>
</organism>
<dbReference type="SMR" id="A0A3B6B4N8"/>
<evidence type="ECO:0000256" key="6">
    <source>
        <dbReference type="SAM" id="MobiDB-lite"/>
    </source>
</evidence>
<evidence type="ECO:0000256" key="2">
    <source>
        <dbReference type="ARBA" id="ARBA00022771"/>
    </source>
</evidence>
<dbReference type="Gramene" id="TraesLAC2A03G00782210.1">
    <property type="protein sequence ID" value="TraesLAC2A03G00782210.1"/>
    <property type="gene ID" value="TraesLAC2A03G00782210"/>
</dbReference>
<dbReference type="InterPro" id="IPR010666">
    <property type="entry name" value="Znf_GRF"/>
</dbReference>
<dbReference type="OMA" id="CAQPQSQ"/>
<proteinExistence type="predicted"/>
<feature type="region of interest" description="Disordered" evidence="6">
    <location>
        <begin position="1"/>
        <end position="21"/>
    </location>
</feature>
<keyword evidence="2 4" id="KW-0863">Zinc-finger</keyword>
<dbReference type="EnsemblPlants" id="TraesCS2A02G468100.1">
    <property type="protein sequence ID" value="TraesCS2A02G468100.1"/>
    <property type="gene ID" value="TraesCS2A02G468100"/>
</dbReference>
<dbReference type="Gramene" id="TraesSYM2A03G00786090.1">
    <property type="protein sequence ID" value="TraesSYM2A03G00786090.1"/>
    <property type="gene ID" value="TraesSYM2A03G00786090"/>
</dbReference>
<dbReference type="PANTHER" id="PTHR35163:SF11">
    <property type="entry name" value="DUF4201 DOMAIN-CONTAINING PROTEIN"/>
    <property type="match status" value="1"/>
</dbReference>
<feature type="domain" description="GRF-type" evidence="7">
    <location>
        <begin position="53"/>
        <end position="95"/>
    </location>
</feature>
<evidence type="ECO:0000256" key="3">
    <source>
        <dbReference type="ARBA" id="ARBA00022833"/>
    </source>
</evidence>